<gene>
    <name evidence="10" type="ORF">F5544_05100</name>
</gene>
<feature type="domain" description="Peptidase M13 N-terminal" evidence="9">
    <location>
        <begin position="53"/>
        <end position="425"/>
    </location>
</feature>
<name>A0A6G9Y6U7_9NOCA</name>
<evidence type="ECO:0000259" key="9">
    <source>
        <dbReference type="Pfam" id="PF05649"/>
    </source>
</evidence>
<dbReference type="GO" id="GO:0004222">
    <property type="term" value="F:metalloendopeptidase activity"/>
    <property type="evidence" value="ECO:0007669"/>
    <property type="project" value="InterPro"/>
</dbReference>
<dbReference type="InterPro" id="IPR018497">
    <property type="entry name" value="Peptidase_M13_C"/>
</dbReference>
<organism evidence="10 11">
    <name type="scientific">Nocardia arthritidis</name>
    <dbReference type="NCBI Taxonomy" id="228602"/>
    <lineage>
        <taxon>Bacteria</taxon>
        <taxon>Bacillati</taxon>
        <taxon>Actinomycetota</taxon>
        <taxon>Actinomycetes</taxon>
        <taxon>Mycobacteriales</taxon>
        <taxon>Nocardiaceae</taxon>
        <taxon>Nocardia</taxon>
    </lineage>
</organism>
<evidence type="ECO:0000313" key="10">
    <source>
        <dbReference type="EMBL" id="QIS08932.1"/>
    </source>
</evidence>
<dbReference type="PANTHER" id="PTHR11733">
    <property type="entry name" value="ZINC METALLOPROTEASE FAMILY M13 NEPRILYSIN-RELATED"/>
    <property type="match status" value="1"/>
</dbReference>
<evidence type="ECO:0000256" key="5">
    <source>
        <dbReference type="ARBA" id="ARBA00022801"/>
    </source>
</evidence>
<dbReference type="CDD" id="cd08662">
    <property type="entry name" value="M13"/>
    <property type="match status" value="1"/>
</dbReference>
<dbReference type="Gene3D" id="3.40.390.10">
    <property type="entry name" value="Collagenase (Catalytic Domain)"/>
    <property type="match status" value="1"/>
</dbReference>
<evidence type="ECO:0000256" key="7">
    <source>
        <dbReference type="ARBA" id="ARBA00023049"/>
    </source>
</evidence>
<dbReference type="Gene3D" id="1.10.1380.10">
    <property type="entry name" value="Neutral endopeptidase , domain2"/>
    <property type="match status" value="1"/>
</dbReference>
<dbReference type="EMBL" id="CP046172">
    <property type="protein sequence ID" value="QIS08932.1"/>
    <property type="molecule type" value="Genomic_DNA"/>
</dbReference>
<dbReference type="InterPro" id="IPR006311">
    <property type="entry name" value="TAT_signal"/>
</dbReference>
<dbReference type="GO" id="GO:0046872">
    <property type="term" value="F:metal ion binding"/>
    <property type="evidence" value="ECO:0007669"/>
    <property type="project" value="UniProtKB-KW"/>
</dbReference>
<dbReference type="PROSITE" id="PS51318">
    <property type="entry name" value="TAT"/>
    <property type="match status" value="1"/>
</dbReference>
<evidence type="ECO:0000313" key="11">
    <source>
        <dbReference type="Proteomes" id="UP000503540"/>
    </source>
</evidence>
<evidence type="ECO:0000259" key="8">
    <source>
        <dbReference type="Pfam" id="PF01431"/>
    </source>
</evidence>
<keyword evidence="6" id="KW-0862">Zinc</keyword>
<dbReference type="Pfam" id="PF05649">
    <property type="entry name" value="Peptidase_M13_N"/>
    <property type="match status" value="1"/>
</dbReference>
<reference evidence="10 11" key="1">
    <citation type="journal article" date="2019" name="ACS Chem. Biol.">
        <title>Identification and Mobilization of a Cryptic Antibiotic Biosynthesis Gene Locus from a Human-Pathogenic Nocardia Isolate.</title>
        <authorList>
            <person name="Herisse M."/>
            <person name="Ishida K."/>
            <person name="Porter J.L."/>
            <person name="Howden B."/>
            <person name="Hertweck C."/>
            <person name="Stinear T.P."/>
            <person name="Pidot S.J."/>
        </authorList>
    </citation>
    <scope>NUCLEOTIDE SEQUENCE [LARGE SCALE GENOMIC DNA]</scope>
    <source>
        <strain evidence="10 11">AUSMDU00012717</strain>
    </source>
</reference>
<keyword evidence="4" id="KW-0479">Metal-binding</keyword>
<feature type="domain" description="Peptidase M13 C-terminal" evidence="8">
    <location>
        <begin position="477"/>
        <end position="675"/>
    </location>
</feature>
<dbReference type="AlphaFoldDB" id="A0A6G9Y6U7"/>
<dbReference type="SUPFAM" id="SSF55486">
    <property type="entry name" value="Metalloproteases ('zincins'), catalytic domain"/>
    <property type="match status" value="1"/>
</dbReference>
<dbReference type="RefSeq" id="WP_342760412.1">
    <property type="nucleotide sequence ID" value="NZ_CP046172.1"/>
</dbReference>
<dbReference type="PANTHER" id="PTHR11733:SF167">
    <property type="entry name" value="FI17812P1-RELATED"/>
    <property type="match status" value="1"/>
</dbReference>
<proteinExistence type="inferred from homology"/>
<dbReference type="PROSITE" id="PS51885">
    <property type="entry name" value="NEPRILYSIN"/>
    <property type="match status" value="1"/>
</dbReference>
<keyword evidence="5" id="KW-0378">Hydrolase</keyword>
<comment type="similarity">
    <text evidence="2">Belongs to the peptidase M13 family.</text>
</comment>
<dbReference type="PRINTS" id="PR00786">
    <property type="entry name" value="NEPRILYSIN"/>
</dbReference>
<dbReference type="KEGG" id="nah:F5544_05100"/>
<evidence type="ECO:0000256" key="6">
    <source>
        <dbReference type="ARBA" id="ARBA00022833"/>
    </source>
</evidence>
<evidence type="ECO:0000256" key="3">
    <source>
        <dbReference type="ARBA" id="ARBA00022670"/>
    </source>
</evidence>
<dbReference type="GO" id="GO:0016485">
    <property type="term" value="P:protein processing"/>
    <property type="evidence" value="ECO:0007669"/>
    <property type="project" value="TreeGrafter"/>
</dbReference>
<dbReference type="InterPro" id="IPR000718">
    <property type="entry name" value="Peptidase_M13"/>
</dbReference>
<evidence type="ECO:0000256" key="2">
    <source>
        <dbReference type="ARBA" id="ARBA00007357"/>
    </source>
</evidence>
<sequence length="678" mass="75227">MTASERPFPLDRRRFLMAMGLAPAVALLPACSKADPKPLTGPDLSGVDPAVRPQDDLYRNVNGKWLREYKLPPDKVSFGTFDEVGDRIEGQLRAIIDGIEDPKPGTEAQQIRDLFDARMDLDQIEKLGMTPLQGLFAKIDGAATKADLAEVMGALPGVGLIGLAVAVDAKNSNAYLPIVSQSGLGLGEQYYHKPEYAEKFAAYRVFMERCATGAGFPDPAALAGRVVDLETRIAAAFWDNVRLRDVNASYNLHSWAELTALAPQFDWDRWLVGNTDRPKELFATVQVAEPSFMTAAGQLWNEVDIAVWREYLKLALVREFAPQLKRDIADANFEFVGKVMNGLQQRPEQWKVAVGTVDAYLGEQLGKLYVAKHFPQSAKDRAKEMVADLMAAYRDNFQNSSWMTPATRAAAIAKLAKINPKIGYPDKWEDYSKLTVTRGKLIESLCAINEFGARRMFGRLGTPVDKSEWGMTPQTVNASYNPSGNEIVFPAAFLQPPFFDPDAEPAVNYGAGGAIIGHEIGHGFDDQGSQFDGEGNLKDWWTPEDKAAFQAKTKQLIDQYNALVPEGLPPEQHVNGELTVGENLADLRGLLISLAAFRSAEKRRGVEVPDYRPVFQSWARNWRSAQTKQYTESLLNDTHSPDEFRCNQVVRNIAEFYTAFGVEEGDKLFLPPDQRIAL</sequence>
<evidence type="ECO:0000256" key="4">
    <source>
        <dbReference type="ARBA" id="ARBA00022723"/>
    </source>
</evidence>
<dbReference type="Proteomes" id="UP000503540">
    <property type="component" value="Chromosome"/>
</dbReference>
<dbReference type="InterPro" id="IPR024079">
    <property type="entry name" value="MetalloPept_cat_dom_sf"/>
</dbReference>
<keyword evidence="3" id="KW-0645">Protease</keyword>
<dbReference type="InterPro" id="IPR042089">
    <property type="entry name" value="Peptidase_M13_dom_2"/>
</dbReference>
<evidence type="ECO:0000256" key="1">
    <source>
        <dbReference type="ARBA" id="ARBA00001947"/>
    </source>
</evidence>
<accession>A0A6G9Y6U7</accession>
<protein>
    <submittedName>
        <fullName evidence="10">M13 family peptidase</fullName>
    </submittedName>
</protein>
<comment type="cofactor">
    <cofactor evidence="1">
        <name>Zn(2+)</name>
        <dbReference type="ChEBI" id="CHEBI:29105"/>
    </cofactor>
</comment>
<keyword evidence="7" id="KW-0482">Metalloprotease</keyword>
<keyword evidence="11" id="KW-1185">Reference proteome</keyword>
<dbReference type="InterPro" id="IPR008753">
    <property type="entry name" value="Peptidase_M13_N"/>
</dbReference>
<dbReference type="Pfam" id="PF01431">
    <property type="entry name" value="Peptidase_M13"/>
    <property type="match status" value="1"/>
</dbReference>
<dbReference type="GO" id="GO:0005886">
    <property type="term" value="C:plasma membrane"/>
    <property type="evidence" value="ECO:0007669"/>
    <property type="project" value="TreeGrafter"/>
</dbReference>